<comment type="caution">
    <text evidence="9">The sequence shown here is derived from an EMBL/GenBank/DDBJ whole genome shotgun (WGS) entry which is preliminary data.</text>
</comment>
<feature type="region of interest" description="Disordered" evidence="6">
    <location>
        <begin position="55"/>
        <end position="158"/>
    </location>
</feature>
<evidence type="ECO:0000313" key="9">
    <source>
        <dbReference type="EMBL" id="CAG5118328.1"/>
    </source>
</evidence>
<dbReference type="Proteomes" id="UP000678393">
    <property type="component" value="Unassembled WGS sequence"/>
</dbReference>
<dbReference type="PANTHER" id="PTHR47544">
    <property type="entry name" value="RHO GUANINE NUCLEOTIDE EXCHANGE FACTOR 4"/>
    <property type="match status" value="1"/>
</dbReference>
<dbReference type="OrthoDB" id="660555at2759"/>
<organism evidence="9 10">
    <name type="scientific">Candidula unifasciata</name>
    <dbReference type="NCBI Taxonomy" id="100452"/>
    <lineage>
        <taxon>Eukaryota</taxon>
        <taxon>Metazoa</taxon>
        <taxon>Spiralia</taxon>
        <taxon>Lophotrochozoa</taxon>
        <taxon>Mollusca</taxon>
        <taxon>Gastropoda</taxon>
        <taxon>Heterobranchia</taxon>
        <taxon>Euthyneura</taxon>
        <taxon>Panpulmonata</taxon>
        <taxon>Eupulmonata</taxon>
        <taxon>Stylommatophora</taxon>
        <taxon>Helicina</taxon>
        <taxon>Helicoidea</taxon>
        <taxon>Geomitridae</taxon>
        <taxon>Candidula</taxon>
    </lineage>
</organism>
<keyword evidence="2 5" id="KW-0728">SH3 domain</keyword>
<dbReference type="GO" id="GO:0005085">
    <property type="term" value="F:guanyl-nucleotide exchange factor activity"/>
    <property type="evidence" value="ECO:0007669"/>
    <property type="project" value="UniProtKB-KW"/>
</dbReference>
<evidence type="ECO:0000313" key="10">
    <source>
        <dbReference type="Proteomes" id="UP000678393"/>
    </source>
</evidence>
<dbReference type="PROSITE" id="PS50002">
    <property type="entry name" value="SH3"/>
    <property type="match status" value="1"/>
</dbReference>
<dbReference type="Pfam" id="PF14604">
    <property type="entry name" value="SH3_9"/>
    <property type="match status" value="1"/>
</dbReference>
<dbReference type="Gene3D" id="2.30.30.40">
    <property type="entry name" value="SH3 Domains"/>
    <property type="match status" value="1"/>
</dbReference>
<dbReference type="GO" id="GO:0005737">
    <property type="term" value="C:cytoplasm"/>
    <property type="evidence" value="ECO:0007669"/>
    <property type="project" value="UniProtKB-SubCell"/>
</dbReference>
<dbReference type="GO" id="GO:0035556">
    <property type="term" value="P:intracellular signal transduction"/>
    <property type="evidence" value="ECO:0007669"/>
    <property type="project" value="InterPro"/>
</dbReference>
<feature type="domain" description="SH3" evidence="7">
    <location>
        <begin position="471"/>
        <end position="530"/>
    </location>
</feature>
<evidence type="ECO:0000256" key="6">
    <source>
        <dbReference type="SAM" id="MobiDB-lite"/>
    </source>
</evidence>
<dbReference type="CDD" id="cd00160">
    <property type="entry name" value="RhoGEF"/>
    <property type="match status" value="1"/>
</dbReference>
<dbReference type="SMART" id="SM00326">
    <property type="entry name" value="SH3"/>
    <property type="match status" value="1"/>
</dbReference>
<dbReference type="EMBL" id="CAJHNH020000535">
    <property type="protein sequence ID" value="CAG5118328.1"/>
    <property type="molecule type" value="Genomic_DNA"/>
</dbReference>
<evidence type="ECO:0000256" key="3">
    <source>
        <dbReference type="ARBA" id="ARBA00022490"/>
    </source>
</evidence>
<dbReference type="PROSITE" id="PS50010">
    <property type="entry name" value="DH_2"/>
    <property type="match status" value="1"/>
</dbReference>
<dbReference type="InterPro" id="IPR036028">
    <property type="entry name" value="SH3-like_dom_sf"/>
</dbReference>
<sequence>MKKNASSESCSSPPLAAFLSNDDIGASVLPAYTHSLRGTRHGSFTGDVCARESQSYSSYKRPRSSSTHVSASTYQSSIYRSRSHDENDRSPIAAHIDSASRRARSVSERTGQGGRILSEEQLFSRESSSEFDLNSPDPHNSDGTLTPRSTSPCAADLSGDQTLLASPVLSQKPSHLEHHSVNSYPSRSSRRTRSRGEESLQRTSSSHGDNSLSIITQRTDNGEIISSNSNDSGIQKDFCVNSSTESIQTATVHLRGSHSPSPTTERPKSDSTVRWADWVDQPSQPWSVQHLADTNRQHKLPRATSETGNIASAQLTARGIRSASSSAPGSSANDMSRLMHSRESLMNLVELRRSTRDATSVKLVKLRRLSTPQPITVRTEKPRVRPARASNVPTVLTHAHSMPDNLDKLTRKKNYFSLIDSDSQSITSQQSNCDNSSDESEYSMDYHDEKSLSRRSSHVMLAAIDQMLVQENLTLAEALWDHVTMDPDELAFRAGDLINITDGSDKHWWFGELDGSEGWFPATFVRVPTWNSGVELPQGSIETRPHVCLLQTFISESPSISSQLEKMAGYVKQTRKRPEMFPIEKVTIIFSNIEDIYLFATELLAELDRSVIPDQPHLSELGHCFLDKVRKFEMYSDYCNNHSAACEELRELYRNKRYRHFFEACRLLQEMIEIPLEGFLLTPVQKICKYHLQLAELLKFTSPDHPDFHKVQAALETMKKIAMLINERKRKMESVEKLAAWQLLVDGWEGPDILDDSSELIYSGELNKSTMLAGLRSATSSCLTTSLFTVRKIC</sequence>
<dbReference type="SUPFAM" id="SSF48065">
    <property type="entry name" value="DBL homology domain (DH-domain)"/>
    <property type="match status" value="1"/>
</dbReference>
<dbReference type="SMART" id="SM00325">
    <property type="entry name" value="RhoGEF"/>
    <property type="match status" value="1"/>
</dbReference>
<gene>
    <name evidence="9" type="ORF">CUNI_LOCUS3886</name>
</gene>
<accession>A0A8S3YPG5</accession>
<comment type="subcellular location">
    <subcellularLocation>
        <location evidence="1">Cytoplasm</location>
    </subcellularLocation>
</comment>
<dbReference type="CDD" id="cd11828">
    <property type="entry name" value="SH3_ARHGEF9_like"/>
    <property type="match status" value="1"/>
</dbReference>
<keyword evidence="10" id="KW-1185">Reference proteome</keyword>
<keyword evidence="4" id="KW-0344">Guanine-nucleotide releasing factor</keyword>
<evidence type="ECO:0000256" key="1">
    <source>
        <dbReference type="ARBA" id="ARBA00004496"/>
    </source>
</evidence>
<evidence type="ECO:0000256" key="2">
    <source>
        <dbReference type="ARBA" id="ARBA00022443"/>
    </source>
</evidence>
<feature type="region of interest" description="Disordered" evidence="6">
    <location>
        <begin position="170"/>
        <end position="234"/>
    </location>
</feature>
<dbReference type="AlphaFoldDB" id="A0A8S3YPG5"/>
<feature type="region of interest" description="Disordered" evidence="6">
    <location>
        <begin position="251"/>
        <end position="272"/>
    </location>
</feature>
<protein>
    <submittedName>
        <fullName evidence="9">Uncharacterized protein</fullName>
    </submittedName>
</protein>
<dbReference type="InterPro" id="IPR001331">
    <property type="entry name" value="GDS_CDC24_CS"/>
</dbReference>
<keyword evidence="3" id="KW-0963">Cytoplasm</keyword>
<dbReference type="PROSITE" id="PS00741">
    <property type="entry name" value="DH_1"/>
    <property type="match status" value="1"/>
</dbReference>
<dbReference type="InterPro" id="IPR001452">
    <property type="entry name" value="SH3_domain"/>
</dbReference>
<dbReference type="Pfam" id="PF00621">
    <property type="entry name" value="RhoGEF"/>
    <property type="match status" value="1"/>
</dbReference>
<proteinExistence type="predicted"/>
<feature type="domain" description="DH" evidence="8">
    <location>
        <begin position="584"/>
        <end position="728"/>
    </location>
</feature>
<reference evidence="9" key="1">
    <citation type="submission" date="2021-04" db="EMBL/GenBank/DDBJ databases">
        <authorList>
            <consortium name="Molecular Ecology Group"/>
        </authorList>
    </citation>
    <scope>NUCLEOTIDE SEQUENCE</scope>
</reference>
<name>A0A8S3YPG5_9EUPU</name>
<dbReference type="InterPro" id="IPR000219">
    <property type="entry name" value="DH_dom"/>
</dbReference>
<feature type="compositionally biased region" description="Polar residues" evidence="6">
    <location>
        <begin position="201"/>
        <end position="233"/>
    </location>
</feature>
<evidence type="ECO:0000259" key="8">
    <source>
        <dbReference type="PROSITE" id="PS50010"/>
    </source>
</evidence>
<dbReference type="SUPFAM" id="SSF50044">
    <property type="entry name" value="SH3-domain"/>
    <property type="match status" value="1"/>
</dbReference>
<evidence type="ECO:0000256" key="4">
    <source>
        <dbReference type="ARBA" id="ARBA00022658"/>
    </source>
</evidence>
<evidence type="ECO:0000256" key="5">
    <source>
        <dbReference type="PROSITE-ProRule" id="PRU00192"/>
    </source>
</evidence>
<feature type="compositionally biased region" description="Polar residues" evidence="6">
    <location>
        <begin position="124"/>
        <end position="152"/>
    </location>
</feature>
<dbReference type="PANTHER" id="PTHR47544:SF3">
    <property type="entry name" value="RHO GUANINE NUCLEOTIDE EXCHANGE FACTOR 4 ISOFORM X1"/>
    <property type="match status" value="1"/>
</dbReference>
<feature type="region of interest" description="Disordered" evidence="6">
    <location>
        <begin position="426"/>
        <end position="448"/>
    </location>
</feature>
<feature type="compositionally biased region" description="Polar residues" evidence="6">
    <location>
        <begin position="67"/>
        <end position="80"/>
    </location>
</feature>
<evidence type="ECO:0000259" key="7">
    <source>
        <dbReference type="PROSITE" id="PS50002"/>
    </source>
</evidence>
<dbReference type="InterPro" id="IPR035899">
    <property type="entry name" value="DBL_dom_sf"/>
</dbReference>
<dbReference type="Gene3D" id="1.20.900.10">
    <property type="entry name" value="Dbl homology (DH) domain"/>
    <property type="match status" value="1"/>
</dbReference>